<protein>
    <recommendedName>
        <fullName evidence="3">Phage protein</fullName>
    </recommendedName>
</protein>
<evidence type="ECO:0000313" key="2">
    <source>
        <dbReference type="Proteomes" id="UP001597100"/>
    </source>
</evidence>
<proteinExistence type="predicted"/>
<gene>
    <name evidence="1" type="ORF">ACFQ1G_08475</name>
</gene>
<reference evidence="2" key="1">
    <citation type="journal article" date="2019" name="Int. J. Syst. Evol. Microbiol.">
        <title>The Global Catalogue of Microorganisms (GCM) 10K type strain sequencing project: providing services to taxonomists for standard genome sequencing and annotation.</title>
        <authorList>
            <consortium name="The Broad Institute Genomics Platform"/>
            <consortium name="The Broad Institute Genome Sequencing Center for Infectious Disease"/>
            <person name="Wu L."/>
            <person name="Ma J."/>
        </authorList>
    </citation>
    <scope>NUCLEOTIDE SEQUENCE [LARGE SCALE GENOMIC DNA]</scope>
    <source>
        <strain evidence="2">CCUG 60898</strain>
    </source>
</reference>
<accession>A0ABW3IFL5</accession>
<evidence type="ECO:0008006" key="3">
    <source>
        <dbReference type="Google" id="ProtNLM"/>
    </source>
</evidence>
<dbReference type="RefSeq" id="WP_380738570.1">
    <property type="nucleotide sequence ID" value="NZ_JBHTJP010000034.1"/>
</dbReference>
<dbReference type="Proteomes" id="UP001597100">
    <property type="component" value="Unassembled WGS sequence"/>
</dbReference>
<organism evidence="1 2">
    <name type="scientific">Salinimicrobium gaetbulicola</name>
    <dbReference type="NCBI Taxonomy" id="999702"/>
    <lineage>
        <taxon>Bacteria</taxon>
        <taxon>Pseudomonadati</taxon>
        <taxon>Bacteroidota</taxon>
        <taxon>Flavobacteriia</taxon>
        <taxon>Flavobacteriales</taxon>
        <taxon>Flavobacteriaceae</taxon>
        <taxon>Salinimicrobium</taxon>
    </lineage>
</organism>
<evidence type="ECO:0000313" key="1">
    <source>
        <dbReference type="EMBL" id="MFD0976823.1"/>
    </source>
</evidence>
<name>A0ABW3IFL5_9FLAO</name>
<sequence length="106" mass="12442">MIHTNIPNAPNLEHFITSNNKKIYPKYIIKLPFGEGEKIEEENVTCVYSILTINMVLKCVGIKFHESIDNEKLMDQKFKNYVPDYVYVFKGTPFDIEEKVKKLIKE</sequence>
<dbReference type="EMBL" id="JBHTJP010000034">
    <property type="protein sequence ID" value="MFD0976823.1"/>
    <property type="molecule type" value="Genomic_DNA"/>
</dbReference>
<comment type="caution">
    <text evidence="1">The sequence shown here is derived from an EMBL/GenBank/DDBJ whole genome shotgun (WGS) entry which is preliminary data.</text>
</comment>
<keyword evidence="2" id="KW-1185">Reference proteome</keyword>